<dbReference type="GO" id="GO:0000150">
    <property type="term" value="F:DNA strand exchange activity"/>
    <property type="evidence" value="ECO:0007669"/>
    <property type="project" value="InterPro"/>
</dbReference>
<dbReference type="InterPro" id="IPR050639">
    <property type="entry name" value="SSR_resolvase"/>
</dbReference>
<dbReference type="PANTHER" id="PTHR30461:SF23">
    <property type="entry name" value="DNA RECOMBINASE-RELATED"/>
    <property type="match status" value="1"/>
</dbReference>
<dbReference type="Pfam" id="PF00239">
    <property type="entry name" value="Resolvase"/>
    <property type="match status" value="1"/>
</dbReference>
<dbReference type="AlphaFoldDB" id="A0AAW5C8D7"/>
<feature type="domain" description="Resolvase/invertase-type recombinase catalytic" evidence="1">
    <location>
        <begin position="2"/>
        <end position="154"/>
    </location>
</feature>
<name>A0AAW5C8D7_9FIRM</name>
<dbReference type="InterPro" id="IPR036162">
    <property type="entry name" value="Resolvase-like_N_sf"/>
</dbReference>
<reference evidence="4 5" key="1">
    <citation type="journal article" date="2020" name="Cell Host Microbe">
        <title>Functional and Genomic Variation between Human-Derived Isolates of Lachnospiraceae Reveals Inter- and Intra-Species Diversity.</title>
        <authorList>
            <person name="Sorbara M.T."/>
            <person name="Littmann E.R."/>
            <person name="Fontana E."/>
            <person name="Moody T.U."/>
            <person name="Kohout C.E."/>
            <person name="Gjonbalaj M."/>
            <person name="Eaton V."/>
            <person name="Seok R."/>
            <person name="Leiner I.M."/>
            <person name="Pamer E.G."/>
        </authorList>
    </citation>
    <scope>NUCLEOTIDE SEQUENCE [LARGE SCALE GENOMIC DNA]</scope>
    <source>
        <strain evidence="4 5">MSK.1.17</strain>
    </source>
</reference>
<protein>
    <submittedName>
        <fullName evidence="3">Recombinase family protein</fullName>
    </submittedName>
</protein>
<dbReference type="PANTHER" id="PTHR30461">
    <property type="entry name" value="DNA-INVERTASE FROM LAMBDOID PROPHAGE"/>
    <property type="match status" value="1"/>
</dbReference>
<dbReference type="InterPro" id="IPR025827">
    <property type="entry name" value="Zn_ribbon_recom_dom"/>
</dbReference>
<dbReference type="Proteomes" id="UP000669239">
    <property type="component" value="Unassembled WGS sequence"/>
</dbReference>
<dbReference type="PROSITE" id="PS51737">
    <property type="entry name" value="RECOMBINASE_DNA_BIND"/>
    <property type="match status" value="1"/>
</dbReference>
<gene>
    <name evidence="4" type="ORF">G5B36_26310</name>
    <name evidence="3" type="ORF">L0N08_25555</name>
</gene>
<dbReference type="Gene3D" id="3.90.1750.20">
    <property type="entry name" value="Putative Large Serine Recombinase, Chain B, Domain 2"/>
    <property type="match status" value="1"/>
</dbReference>
<dbReference type="SUPFAM" id="SSF53041">
    <property type="entry name" value="Resolvase-like"/>
    <property type="match status" value="1"/>
</dbReference>
<evidence type="ECO:0000313" key="5">
    <source>
        <dbReference type="Proteomes" id="UP000669239"/>
    </source>
</evidence>
<evidence type="ECO:0000313" key="6">
    <source>
        <dbReference type="Proteomes" id="UP001299608"/>
    </source>
</evidence>
<dbReference type="EMBL" id="JAAITT010000060">
    <property type="protein sequence ID" value="NSJ52170.1"/>
    <property type="molecule type" value="Genomic_DNA"/>
</dbReference>
<reference evidence="4" key="2">
    <citation type="submission" date="2020-02" db="EMBL/GenBank/DDBJ databases">
        <authorList>
            <person name="Littmann E."/>
            <person name="Sorbara M."/>
        </authorList>
    </citation>
    <scope>NUCLEOTIDE SEQUENCE</scope>
    <source>
        <strain evidence="4">MSK.1.17</strain>
    </source>
</reference>
<dbReference type="SMART" id="SM00857">
    <property type="entry name" value="Resolvase"/>
    <property type="match status" value="1"/>
</dbReference>
<dbReference type="Pfam" id="PF13408">
    <property type="entry name" value="Zn_ribbon_recom"/>
    <property type="match status" value="1"/>
</dbReference>
<dbReference type="Gene3D" id="3.40.50.1390">
    <property type="entry name" value="Resolvase, N-terminal catalytic domain"/>
    <property type="match status" value="1"/>
</dbReference>
<dbReference type="CDD" id="cd00338">
    <property type="entry name" value="Ser_Recombinase"/>
    <property type="match status" value="1"/>
</dbReference>
<proteinExistence type="predicted"/>
<comment type="caution">
    <text evidence="3">The sequence shown here is derived from an EMBL/GenBank/DDBJ whole genome shotgun (WGS) entry which is preliminary data.</text>
</comment>
<keyword evidence="5" id="KW-1185">Reference proteome</keyword>
<organism evidence="3 6">
    <name type="scientific">Enterocloster aldenensis</name>
    <dbReference type="NCBI Taxonomy" id="358742"/>
    <lineage>
        <taxon>Bacteria</taxon>
        <taxon>Bacillati</taxon>
        <taxon>Bacillota</taxon>
        <taxon>Clostridia</taxon>
        <taxon>Lachnospirales</taxon>
        <taxon>Lachnospiraceae</taxon>
        <taxon>Enterocloster</taxon>
    </lineage>
</organism>
<feature type="domain" description="Recombinase" evidence="2">
    <location>
        <begin position="162"/>
        <end position="304"/>
    </location>
</feature>
<evidence type="ECO:0000259" key="2">
    <source>
        <dbReference type="PROSITE" id="PS51737"/>
    </source>
</evidence>
<accession>A0AAW5C8D7</accession>
<evidence type="ECO:0000313" key="4">
    <source>
        <dbReference type="EMBL" id="NSJ52170.1"/>
    </source>
</evidence>
<evidence type="ECO:0000313" key="3">
    <source>
        <dbReference type="EMBL" id="MCG4748786.1"/>
    </source>
</evidence>
<dbReference type="PROSITE" id="PS51736">
    <property type="entry name" value="RECOMBINASES_3"/>
    <property type="match status" value="1"/>
</dbReference>
<dbReference type="RefSeq" id="WP_165642439.1">
    <property type="nucleotide sequence ID" value="NZ_JAAITT010000060.1"/>
</dbReference>
<dbReference type="InterPro" id="IPR006119">
    <property type="entry name" value="Resolv_N"/>
</dbReference>
<dbReference type="EMBL" id="JAKNGE010000043">
    <property type="protein sequence ID" value="MCG4748786.1"/>
    <property type="molecule type" value="Genomic_DNA"/>
</dbReference>
<dbReference type="GO" id="GO:0003677">
    <property type="term" value="F:DNA binding"/>
    <property type="evidence" value="ECO:0007669"/>
    <property type="project" value="InterPro"/>
</dbReference>
<dbReference type="InterPro" id="IPR038109">
    <property type="entry name" value="DNA_bind_recomb_sf"/>
</dbReference>
<dbReference type="Pfam" id="PF07508">
    <property type="entry name" value="Recombinase"/>
    <property type="match status" value="1"/>
</dbReference>
<sequence>MPYLIYLRKSRADMDAEAHGEGETLARHEKVLLTLAKKMELNVTAIYREIVSGETIASRPKMQQVIQEVEEGLWEGVLVMEVERLARGDTKDQGIVAEAFKYGNAKIITPMKVYDPQNEYDEEYFEFGLFMSRREYKTIRRRLERGRLASIKEGKYIAAAAPYGYERVKIKGDKGFTLKIVPEEAEIVRLIFSLYTKGEIQANGKYKRLGMYLISKRLDSLGIPPRVSQYWSRSTIKDILINPTYIGKVRWQWRKVEKKIVDGSIVRNRPKDQNCMKIDGLHEPIIDEDTFNLAQDIIMHQKNISVVPEKVLMNPFSGLVICEKCGAAMTRAASNTKINYPVLRCPNRYCNNVSAPIYLIERQLILSLKQWIVDYELPWKDNVEENTVLEATLTSIKKIESKLSILNKQLLSTYDLLEQGIYTVDVFTERNRRIANQIAESKKYLQELQIQYNNHLLQEKARRDFLPSVRHIIDVYDTLEDAEAKNALLNNVIDHMTYLKTERNGKGNLDNINFELTIYPKIPLT</sequence>
<reference evidence="3" key="3">
    <citation type="submission" date="2022-01" db="EMBL/GenBank/DDBJ databases">
        <title>Collection of gut derived symbiotic bacterial strains cultured from healthy donors.</title>
        <authorList>
            <person name="Lin H."/>
            <person name="Kohout C."/>
            <person name="Waligurski E."/>
            <person name="Pamer E.G."/>
        </authorList>
    </citation>
    <scope>NUCLEOTIDE SEQUENCE</scope>
    <source>
        <strain evidence="3">DFI.6.55</strain>
    </source>
</reference>
<dbReference type="Proteomes" id="UP001299608">
    <property type="component" value="Unassembled WGS sequence"/>
</dbReference>
<evidence type="ECO:0000259" key="1">
    <source>
        <dbReference type="PROSITE" id="PS51736"/>
    </source>
</evidence>
<dbReference type="InterPro" id="IPR011109">
    <property type="entry name" value="DNA_bind_recombinase_dom"/>
</dbReference>